<reference evidence="6" key="1">
    <citation type="submission" date="2021-11" db="EMBL/GenBank/DDBJ databases">
        <authorList>
            <person name="Herlambang A."/>
            <person name="Guo Y."/>
            <person name="Takashima Y."/>
            <person name="Nishizawa T."/>
        </authorList>
    </citation>
    <scope>NUCLEOTIDE SEQUENCE</scope>
    <source>
        <strain evidence="6">E1425</strain>
    </source>
</reference>
<feature type="transmembrane region" description="Helical" evidence="4">
    <location>
        <begin position="60"/>
        <end position="84"/>
    </location>
</feature>
<keyword evidence="4" id="KW-1133">Transmembrane helix</keyword>
<comment type="subcellular location">
    <subcellularLocation>
        <location evidence="1">Membrane</location>
        <topology evidence="1">Multi-pass membrane protein</topology>
    </subcellularLocation>
</comment>
<feature type="transmembrane region" description="Helical" evidence="4">
    <location>
        <begin position="157"/>
        <end position="178"/>
    </location>
</feature>
<reference evidence="6" key="2">
    <citation type="journal article" date="2022" name="Microbiol. Resour. Announc.">
        <title>Whole-Genome Sequence of Entomortierella parvispora E1425, a Mucoromycotan Fungus Associated with Burkholderiaceae-Related Endosymbiotic Bacteria.</title>
        <authorList>
            <person name="Herlambang A."/>
            <person name="Guo Y."/>
            <person name="Takashima Y."/>
            <person name="Narisawa K."/>
            <person name="Ohta H."/>
            <person name="Nishizawa T."/>
        </authorList>
    </citation>
    <scope>NUCLEOTIDE SEQUENCE</scope>
    <source>
        <strain evidence="6">E1425</strain>
    </source>
</reference>
<dbReference type="InterPro" id="IPR020846">
    <property type="entry name" value="MFS_dom"/>
</dbReference>
<organism evidence="6 7">
    <name type="scientific">Entomortierella parvispora</name>
    <dbReference type="NCBI Taxonomy" id="205924"/>
    <lineage>
        <taxon>Eukaryota</taxon>
        <taxon>Fungi</taxon>
        <taxon>Fungi incertae sedis</taxon>
        <taxon>Mucoromycota</taxon>
        <taxon>Mortierellomycotina</taxon>
        <taxon>Mortierellomycetes</taxon>
        <taxon>Mortierellales</taxon>
        <taxon>Mortierellaceae</taxon>
        <taxon>Entomortierella</taxon>
    </lineage>
</organism>
<feature type="transmembrane region" description="Helical" evidence="4">
    <location>
        <begin position="376"/>
        <end position="401"/>
    </location>
</feature>
<dbReference type="CDD" id="cd17352">
    <property type="entry name" value="MFS_MCT_SLC16"/>
    <property type="match status" value="1"/>
</dbReference>
<dbReference type="InterPro" id="IPR050327">
    <property type="entry name" value="Proton-linked_MCT"/>
</dbReference>
<feature type="region of interest" description="Disordered" evidence="3">
    <location>
        <begin position="1"/>
        <end position="34"/>
    </location>
</feature>
<protein>
    <recommendedName>
        <fullName evidence="5">Major facilitator superfamily (MFS) profile domain-containing protein</fullName>
    </recommendedName>
</protein>
<dbReference type="OrthoDB" id="5667at2759"/>
<feature type="domain" description="Major facilitator superfamily (MFS) profile" evidence="5">
    <location>
        <begin position="64"/>
        <end position="468"/>
    </location>
</feature>
<evidence type="ECO:0000256" key="2">
    <source>
        <dbReference type="ARBA" id="ARBA00006727"/>
    </source>
</evidence>
<evidence type="ECO:0000259" key="5">
    <source>
        <dbReference type="PROSITE" id="PS50850"/>
    </source>
</evidence>
<feature type="transmembrane region" description="Helical" evidence="4">
    <location>
        <begin position="190"/>
        <end position="208"/>
    </location>
</feature>
<dbReference type="PANTHER" id="PTHR11360">
    <property type="entry name" value="MONOCARBOXYLATE TRANSPORTER"/>
    <property type="match status" value="1"/>
</dbReference>
<evidence type="ECO:0000313" key="6">
    <source>
        <dbReference type="EMBL" id="GJJ75961.1"/>
    </source>
</evidence>
<dbReference type="PROSITE" id="PS50850">
    <property type="entry name" value="MFS"/>
    <property type="match status" value="1"/>
</dbReference>
<comment type="similarity">
    <text evidence="2">Belongs to the major facilitator superfamily. Monocarboxylate porter (TC 2.A.1.13) family.</text>
</comment>
<dbReference type="AlphaFoldDB" id="A0A9P3HG42"/>
<name>A0A9P3HG42_9FUNG</name>
<dbReference type="GO" id="GO:0016020">
    <property type="term" value="C:membrane"/>
    <property type="evidence" value="ECO:0007669"/>
    <property type="project" value="UniProtKB-SubCell"/>
</dbReference>
<feature type="transmembrane region" description="Helical" evidence="4">
    <location>
        <begin position="445"/>
        <end position="466"/>
    </location>
</feature>
<evidence type="ECO:0000256" key="4">
    <source>
        <dbReference type="SAM" id="Phobius"/>
    </source>
</evidence>
<feature type="transmembrane region" description="Helical" evidence="4">
    <location>
        <begin position="220"/>
        <end position="242"/>
    </location>
</feature>
<comment type="caution">
    <text evidence="6">The sequence shown here is derived from an EMBL/GenBank/DDBJ whole genome shotgun (WGS) entry which is preliminary data.</text>
</comment>
<keyword evidence="4" id="KW-0812">Transmembrane</keyword>
<feature type="transmembrane region" description="Helical" evidence="4">
    <location>
        <begin position="319"/>
        <end position="339"/>
    </location>
</feature>
<proteinExistence type="inferred from homology"/>
<feature type="transmembrane region" description="Helical" evidence="4">
    <location>
        <begin position="413"/>
        <end position="433"/>
    </location>
</feature>
<evidence type="ECO:0000256" key="1">
    <source>
        <dbReference type="ARBA" id="ARBA00004141"/>
    </source>
</evidence>
<dbReference type="InterPro" id="IPR036259">
    <property type="entry name" value="MFS_trans_sf"/>
</dbReference>
<evidence type="ECO:0000256" key="3">
    <source>
        <dbReference type="SAM" id="MobiDB-lite"/>
    </source>
</evidence>
<sequence>MSEHQPTDQKATTPGQSPIPLKHEDSDLTIGQVDEKTEVDVEKASAFDPSEEPVLVDGPLYGWVIVFASFVSQMISMGICNVYGVYQSFYLSNTFNGTANSFELAWIGSLTIVALDLGGPFTGSICDHFGHRGSALVGVVIMTLALVAAAFSTKVWMLYLTQGLLYGGGSSLVYFASLSLPSQWFKANRGLVTGISISGGGIGGLWLSPLISKFLETKGLRWTLLCTAIAQFVILIPVCMLFRTRVESGVQRAKRIQKFGYRKGESLEQDKQRKMIDFSIFKNTRFTLLFVAGIAVVSAYFSPFYYINSYAVQHGVDSSTAALMVGLMNGASAVGRIVMGFASDKMGAINALFISTFLASLSILFIWTFAKTVSVMMVFSILYGLCCGAYLSSTVSVTGAICGQERLATVAGIIYAGMAIGSLIGSPVSGAILDSVGHKTDYTGVILWTGIMMSIGTAILLALRIVTSRSVFARV</sequence>
<accession>A0A9P3HG42</accession>
<gene>
    <name evidence="6" type="ORF">EMPS_08319</name>
</gene>
<dbReference type="GO" id="GO:0022857">
    <property type="term" value="F:transmembrane transporter activity"/>
    <property type="evidence" value="ECO:0007669"/>
    <property type="project" value="InterPro"/>
</dbReference>
<dbReference type="EMBL" id="BQFW01000011">
    <property type="protein sequence ID" value="GJJ75961.1"/>
    <property type="molecule type" value="Genomic_DNA"/>
</dbReference>
<keyword evidence="4" id="KW-0472">Membrane</keyword>
<feature type="transmembrane region" description="Helical" evidence="4">
    <location>
        <begin position="286"/>
        <end position="307"/>
    </location>
</feature>
<evidence type="ECO:0000313" key="7">
    <source>
        <dbReference type="Proteomes" id="UP000827284"/>
    </source>
</evidence>
<dbReference type="Proteomes" id="UP000827284">
    <property type="component" value="Unassembled WGS sequence"/>
</dbReference>
<keyword evidence="7" id="KW-1185">Reference proteome</keyword>
<feature type="transmembrane region" description="Helical" evidence="4">
    <location>
        <begin position="351"/>
        <end position="370"/>
    </location>
</feature>
<dbReference type="SUPFAM" id="SSF103473">
    <property type="entry name" value="MFS general substrate transporter"/>
    <property type="match status" value="1"/>
</dbReference>
<dbReference type="PANTHER" id="PTHR11360:SF284">
    <property type="entry name" value="EG:103B4.3 PROTEIN-RELATED"/>
    <property type="match status" value="1"/>
</dbReference>
<dbReference type="Pfam" id="PF07690">
    <property type="entry name" value="MFS_1"/>
    <property type="match status" value="1"/>
</dbReference>
<dbReference type="InterPro" id="IPR011701">
    <property type="entry name" value="MFS"/>
</dbReference>
<dbReference type="Gene3D" id="1.20.1250.20">
    <property type="entry name" value="MFS general substrate transporter like domains"/>
    <property type="match status" value="1"/>
</dbReference>
<feature type="transmembrane region" description="Helical" evidence="4">
    <location>
        <begin position="133"/>
        <end position="151"/>
    </location>
</feature>